<organism evidence="1 2">
    <name type="scientific">Stutzerimonas kirkiae</name>
    <dbReference type="NCBI Taxonomy" id="2211392"/>
    <lineage>
        <taxon>Bacteria</taxon>
        <taxon>Pseudomonadati</taxon>
        <taxon>Pseudomonadota</taxon>
        <taxon>Gammaproteobacteria</taxon>
        <taxon>Pseudomonadales</taxon>
        <taxon>Pseudomonadaceae</taxon>
        <taxon>Stutzerimonas</taxon>
    </lineage>
</organism>
<keyword evidence="2" id="KW-1185">Reference proteome</keyword>
<dbReference type="Proteomes" id="UP000292639">
    <property type="component" value="Unassembled WGS sequence"/>
</dbReference>
<dbReference type="SUPFAM" id="SSF81301">
    <property type="entry name" value="Nucleotidyltransferase"/>
    <property type="match status" value="1"/>
</dbReference>
<keyword evidence="1" id="KW-0808">Transferase</keyword>
<dbReference type="GO" id="GO:0016740">
    <property type="term" value="F:transferase activity"/>
    <property type="evidence" value="ECO:0007669"/>
    <property type="project" value="UniProtKB-KW"/>
</dbReference>
<dbReference type="Gene3D" id="3.30.460.10">
    <property type="entry name" value="Beta Polymerase, domain 2"/>
    <property type="match status" value="1"/>
</dbReference>
<dbReference type="CDD" id="cd05403">
    <property type="entry name" value="NT_KNTase_like"/>
    <property type="match status" value="1"/>
</dbReference>
<dbReference type="EMBL" id="QJUP01000036">
    <property type="protein sequence ID" value="TBU88858.1"/>
    <property type="molecule type" value="Genomic_DNA"/>
</dbReference>
<name>A0A4Q9QYJ4_9GAMM</name>
<gene>
    <name evidence="1" type="ORF">DNJ96_17955</name>
</gene>
<sequence>MHAGERGGITNHRLPSSAEALAIADTLLRTRYAGASFAYVAGSIMRGQGTYLSDIDLVVIHDHLDAAYRESFVAQGIPVEAFVHDRQTLAWFVDADVNRGRPCMLNMIVEGVIIGPAPEPAERLRQGVSERLVKGPPPLTLAALDALRYEITDAIDDLRGIRPASEMISIGAALHAKLVELALRGRGRWYGTGKWAPRLLSELDQSLADRFDDAFRVLFVSADAEPVIRLAEDELAPHGGFLFDGDCRRAPLSCRA</sequence>
<dbReference type="InterPro" id="IPR043519">
    <property type="entry name" value="NT_sf"/>
</dbReference>
<protein>
    <submittedName>
        <fullName evidence="1">Nucleotidyltransferase domain-containing protein</fullName>
    </submittedName>
</protein>
<proteinExistence type="predicted"/>
<dbReference type="AlphaFoldDB" id="A0A4Q9QYJ4"/>
<comment type="caution">
    <text evidence="1">The sequence shown here is derived from an EMBL/GenBank/DDBJ whole genome shotgun (WGS) entry which is preliminary data.</text>
</comment>
<evidence type="ECO:0000313" key="1">
    <source>
        <dbReference type="EMBL" id="TBU88858.1"/>
    </source>
</evidence>
<reference evidence="1 2" key="1">
    <citation type="submission" date="2018-06" db="EMBL/GenBank/DDBJ databases">
        <title>Three novel Pseudomonas species isolated from symptomatic oak.</title>
        <authorList>
            <person name="Bueno-Gonzalez V."/>
            <person name="Brady C."/>
        </authorList>
    </citation>
    <scope>NUCLEOTIDE SEQUENCE [LARGE SCALE GENOMIC DNA]</scope>
    <source>
        <strain evidence="1 2">P17C</strain>
    </source>
</reference>
<evidence type="ECO:0000313" key="2">
    <source>
        <dbReference type="Proteomes" id="UP000292639"/>
    </source>
</evidence>
<accession>A0A4Q9QYJ4</accession>